<evidence type="ECO:0000313" key="3">
    <source>
        <dbReference type="Proteomes" id="UP000054350"/>
    </source>
</evidence>
<dbReference type="Proteomes" id="UP000054350">
    <property type="component" value="Unassembled WGS sequence"/>
</dbReference>
<dbReference type="VEuPathDB" id="FungiDB:AMAG_07107"/>
<proteinExistence type="predicted"/>
<reference evidence="2 3" key="1">
    <citation type="submission" date="2009-11" db="EMBL/GenBank/DDBJ databases">
        <title>Annotation of Allomyces macrogynus ATCC 38327.</title>
        <authorList>
            <consortium name="The Broad Institute Genome Sequencing Platform"/>
            <person name="Russ C."/>
            <person name="Cuomo C."/>
            <person name="Burger G."/>
            <person name="Gray M.W."/>
            <person name="Holland P.W.H."/>
            <person name="King N."/>
            <person name="Lang F.B.F."/>
            <person name="Roger A.J."/>
            <person name="Ruiz-Trillo I."/>
            <person name="Young S.K."/>
            <person name="Zeng Q."/>
            <person name="Gargeya S."/>
            <person name="Fitzgerald M."/>
            <person name="Haas B."/>
            <person name="Abouelleil A."/>
            <person name="Alvarado L."/>
            <person name="Arachchi H.M."/>
            <person name="Berlin A."/>
            <person name="Chapman S.B."/>
            <person name="Gearin G."/>
            <person name="Goldberg J."/>
            <person name="Griggs A."/>
            <person name="Gujja S."/>
            <person name="Hansen M."/>
            <person name="Heiman D."/>
            <person name="Howarth C."/>
            <person name="Larimer J."/>
            <person name="Lui A."/>
            <person name="MacDonald P.J.P."/>
            <person name="McCowen C."/>
            <person name="Montmayeur A."/>
            <person name="Murphy C."/>
            <person name="Neiman D."/>
            <person name="Pearson M."/>
            <person name="Priest M."/>
            <person name="Roberts A."/>
            <person name="Saif S."/>
            <person name="Shea T."/>
            <person name="Sisk P."/>
            <person name="Stolte C."/>
            <person name="Sykes S."/>
            <person name="Wortman J."/>
            <person name="Nusbaum C."/>
            <person name="Birren B."/>
        </authorList>
    </citation>
    <scope>NUCLEOTIDE SEQUENCE [LARGE SCALE GENOMIC DNA]</scope>
    <source>
        <strain evidence="2 3">ATCC 38327</strain>
    </source>
</reference>
<dbReference type="AlphaFoldDB" id="A0A0L0SHH6"/>
<reference evidence="3" key="2">
    <citation type="submission" date="2009-11" db="EMBL/GenBank/DDBJ databases">
        <title>The Genome Sequence of Allomyces macrogynus strain ATCC 38327.</title>
        <authorList>
            <consortium name="The Broad Institute Genome Sequencing Platform"/>
            <person name="Russ C."/>
            <person name="Cuomo C."/>
            <person name="Shea T."/>
            <person name="Young S.K."/>
            <person name="Zeng Q."/>
            <person name="Koehrsen M."/>
            <person name="Haas B."/>
            <person name="Borodovsky M."/>
            <person name="Guigo R."/>
            <person name="Alvarado L."/>
            <person name="Berlin A."/>
            <person name="Borenstein D."/>
            <person name="Chen Z."/>
            <person name="Engels R."/>
            <person name="Freedman E."/>
            <person name="Gellesch M."/>
            <person name="Goldberg J."/>
            <person name="Griggs A."/>
            <person name="Gujja S."/>
            <person name="Heiman D."/>
            <person name="Hepburn T."/>
            <person name="Howarth C."/>
            <person name="Jen D."/>
            <person name="Larson L."/>
            <person name="Lewis B."/>
            <person name="Mehta T."/>
            <person name="Park D."/>
            <person name="Pearson M."/>
            <person name="Roberts A."/>
            <person name="Saif S."/>
            <person name="Shenoy N."/>
            <person name="Sisk P."/>
            <person name="Stolte C."/>
            <person name="Sykes S."/>
            <person name="Walk T."/>
            <person name="White J."/>
            <person name="Yandava C."/>
            <person name="Burger G."/>
            <person name="Gray M.W."/>
            <person name="Holland P.W.H."/>
            <person name="King N."/>
            <person name="Lang F.B.F."/>
            <person name="Roger A.J."/>
            <person name="Ruiz-Trillo I."/>
            <person name="Lander E."/>
            <person name="Nusbaum C."/>
        </authorList>
    </citation>
    <scope>NUCLEOTIDE SEQUENCE [LARGE SCALE GENOMIC DNA]</scope>
    <source>
        <strain evidence="3">ATCC 38327</strain>
    </source>
</reference>
<dbReference type="EMBL" id="GG745339">
    <property type="protein sequence ID" value="KNE61830.1"/>
    <property type="molecule type" value="Genomic_DNA"/>
</dbReference>
<organism evidence="2 3">
    <name type="scientific">Allomyces macrogynus (strain ATCC 38327)</name>
    <name type="common">Allomyces javanicus var. macrogynus</name>
    <dbReference type="NCBI Taxonomy" id="578462"/>
    <lineage>
        <taxon>Eukaryota</taxon>
        <taxon>Fungi</taxon>
        <taxon>Fungi incertae sedis</taxon>
        <taxon>Blastocladiomycota</taxon>
        <taxon>Blastocladiomycetes</taxon>
        <taxon>Blastocladiales</taxon>
        <taxon>Blastocladiaceae</taxon>
        <taxon>Allomyces</taxon>
    </lineage>
</organism>
<feature type="compositionally biased region" description="Basic residues" evidence="1">
    <location>
        <begin position="172"/>
        <end position="182"/>
    </location>
</feature>
<sequence>MGELATWEDRIYAHPSGSLHFLQPRRYSGHFCTCCDAIHAGACPCPVRTHPNTTRTRSGLARTHPVAAQCPCKPTNAQHPALPRAVAQPGIISTPRSLAIDGWIAADLVMTEVARRCGSLGPFCGRNRGTGRVPGRGNCTLHVVSVIAAEALRGRGRGRGSAGLPAAAQRLGHGHSHGRGRTRARAGLVWPAVGRGHGHGSAGPVLCAVGRDRAHRSAGPHEAGSVPNRAHAGRAVVVVARAVAVARAVVATSGHVGRRIGHGLEPQVVTVTHAVAVDPRRQCCGATILAVVRPLLHLKPSWSSP</sequence>
<accession>A0A0L0SHH6</accession>
<keyword evidence="3" id="KW-1185">Reference proteome</keyword>
<name>A0A0L0SHH6_ALLM3</name>
<protein>
    <submittedName>
        <fullName evidence="2">Uncharacterized protein</fullName>
    </submittedName>
</protein>
<gene>
    <name evidence="2" type="ORF">AMAG_07107</name>
</gene>
<evidence type="ECO:0000256" key="1">
    <source>
        <dbReference type="SAM" id="MobiDB-lite"/>
    </source>
</evidence>
<feature type="compositionally biased region" description="Low complexity" evidence="1">
    <location>
        <begin position="162"/>
        <end position="171"/>
    </location>
</feature>
<evidence type="ECO:0000313" key="2">
    <source>
        <dbReference type="EMBL" id="KNE61830.1"/>
    </source>
</evidence>
<feature type="region of interest" description="Disordered" evidence="1">
    <location>
        <begin position="156"/>
        <end position="182"/>
    </location>
</feature>